<dbReference type="EMBL" id="AAXW01000056">
    <property type="protein sequence ID" value="EAZ89050.1"/>
    <property type="molecule type" value="Genomic_DNA"/>
</dbReference>
<sequence length="166" mass="19320">MQPMLALENAENKVSNQTINLEQVSNSQPFSLQQRLQLIGSITHLMISSPLHLKYKISSIPERFIPSLIHNQFRFYEIDGNPIGFVNWAWLTDEVEEKFMTTKYILNLDEWQGGNNLWFPEFIAPFGHARLIIQDLRRNIFPKGTPAKSFKINPDGSFKSIYHWKA</sequence>
<name>A3IWU8_9CHRO</name>
<organism evidence="3 4">
    <name type="scientific">Crocosphaera chwakensis CCY0110</name>
    <dbReference type="NCBI Taxonomy" id="391612"/>
    <lineage>
        <taxon>Bacteria</taxon>
        <taxon>Bacillati</taxon>
        <taxon>Cyanobacteriota</taxon>
        <taxon>Cyanophyceae</taxon>
        <taxon>Oscillatoriophycideae</taxon>
        <taxon>Chroococcales</taxon>
        <taxon>Aphanothecaceae</taxon>
        <taxon>Crocosphaera</taxon>
        <taxon>Crocosphaera chwakensis</taxon>
    </lineage>
</organism>
<dbReference type="eggNOG" id="COG2994">
    <property type="taxonomic scope" value="Bacteria"/>
</dbReference>
<dbReference type="AlphaFoldDB" id="A3IWU8"/>
<reference evidence="3 4" key="1">
    <citation type="submission" date="2007-03" db="EMBL/GenBank/DDBJ databases">
        <authorList>
            <person name="Stal L."/>
            <person name="Ferriera S."/>
            <person name="Johnson J."/>
            <person name="Kravitz S."/>
            <person name="Beeson K."/>
            <person name="Sutton G."/>
            <person name="Rogers Y.-H."/>
            <person name="Friedman R."/>
            <person name="Frazier M."/>
            <person name="Venter J.C."/>
        </authorList>
    </citation>
    <scope>NUCLEOTIDE SEQUENCE [LARGE SCALE GENOMIC DNA]</scope>
    <source>
        <strain evidence="3 4">CCY0110</strain>
    </source>
</reference>
<comment type="subcellular location">
    <subcellularLocation>
        <location evidence="2">Cytoplasm</location>
    </subcellularLocation>
</comment>
<comment type="similarity">
    <text evidence="1 2">Belongs to the RTX toxin acyltransferase family.</text>
</comment>
<evidence type="ECO:0000313" key="4">
    <source>
        <dbReference type="Proteomes" id="UP000003781"/>
    </source>
</evidence>
<dbReference type="InterPro" id="IPR003996">
    <property type="entry name" value="RTX_toxin-activating_protC_bac"/>
</dbReference>
<accession>A3IWU8</accession>
<dbReference type="PRINTS" id="PR01489">
    <property type="entry name" value="RTXTOXINC"/>
</dbReference>
<dbReference type="Pfam" id="PF02794">
    <property type="entry name" value="HlyC"/>
    <property type="match status" value="1"/>
</dbReference>
<evidence type="ECO:0000313" key="3">
    <source>
        <dbReference type="EMBL" id="EAZ89050.1"/>
    </source>
</evidence>
<dbReference type="RefSeq" id="WP_008277854.1">
    <property type="nucleotide sequence ID" value="NZ_AAXW01000056.1"/>
</dbReference>
<dbReference type="GO" id="GO:0009404">
    <property type="term" value="P:toxin metabolic process"/>
    <property type="evidence" value="ECO:0007669"/>
    <property type="project" value="UniProtKB-UniRule"/>
</dbReference>
<comment type="function">
    <text evidence="2">Involved in fatty acylation of protoxin at internal lysine residues, thereby converting it to the active toxin.</text>
</comment>
<keyword evidence="4" id="KW-1185">Reference proteome</keyword>
<keyword evidence="2" id="KW-0808">Transferase</keyword>
<protein>
    <recommendedName>
        <fullName evidence="2">RTX toxin-activating lysine-acyltransferase</fullName>
        <ecNumber evidence="2">2.3.1.-</ecNumber>
    </recommendedName>
</protein>
<gene>
    <name evidence="3" type="ORF">CY0110_01365</name>
</gene>
<dbReference type="Proteomes" id="UP000003781">
    <property type="component" value="Unassembled WGS sequence"/>
</dbReference>
<dbReference type="GO" id="GO:0016746">
    <property type="term" value="F:acyltransferase activity"/>
    <property type="evidence" value="ECO:0007669"/>
    <property type="project" value="UniProtKB-UniRule"/>
</dbReference>
<keyword evidence="2" id="KW-0204">Cytolysis</keyword>
<keyword evidence="2" id="KW-0963">Cytoplasm</keyword>
<dbReference type="GO" id="GO:0005737">
    <property type="term" value="C:cytoplasm"/>
    <property type="evidence" value="ECO:0007669"/>
    <property type="project" value="UniProtKB-SubCell"/>
</dbReference>
<dbReference type="EC" id="2.3.1.-" evidence="2"/>
<evidence type="ECO:0000256" key="1">
    <source>
        <dbReference type="ARBA" id="ARBA00005686"/>
    </source>
</evidence>
<keyword evidence="2" id="KW-0012">Acyltransferase</keyword>
<comment type="caution">
    <text evidence="3">The sequence shown here is derived from an EMBL/GenBank/DDBJ whole genome shotgun (WGS) entry which is preliminary data.</text>
</comment>
<evidence type="ECO:0000256" key="2">
    <source>
        <dbReference type="RuleBase" id="RU368102"/>
    </source>
</evidence>
<dbReference type="OrthoDB" id="5431564at2"/>
<dbReference type="GO" id="GO:0031640">
    <property type="term" value="P:killing of cells of another organism"/>
    <property type="evidence" value="ECO:0007669"/>
    <property type="project" value="UniProtKB-KW"/>
</dbReference>
<proteinExistence type="inferred from homology"/>